<accession>A0A2H9TAN4</accession>
<dbReference type="EMBL" id="NSIT01000028">
    <property type="protein sequence ID" value="PJE80178.1"/>
    <property type="molecule type" value="Genomic_DNA"/>
</dbReference>
<gene>
    <name evidence="6" type="primary">nagA</name>
    <name evidence="6" type="ORF">CI610_00830</name>
</gene>
<comment type="similarity">
    <text evidence="1">Belongs to the metallo-dependent hydrolases superfamily. NagA family.</text>
</comment>
<dbReference type="GO" id="GO:0008448">
    <property type="term" value="F:N-acetylglucosamine-6-phosphate deacetylase activity"/>
    <property type="evidence" value="ECO:0007669"/>
    <property type="project" value="UniProtKB-EC"/>
</dbReference>
<dbReference type="InterPro" id="IPR011059">
    <property type="entry name" value="Metal-dep_hydrolase_composite"/>
</dbReference>
<name>A0A2H9TAN4_9ZZZZ</name>
<dbReference type="SUPFAM" id="SSF51556">
    <property type="entry name" value="Metallo-dependent hydrolases"/>
    <property type="match status" value="1"/>
</dbReference>
<evidence type="ECO:0000256" key="2">
    <source>
        <dbReference type="ARBA" id="ARBA00022723"/>
    </source>
</evidence>
<dbReference type="CDD" id="cd00854">
    <property type="entry name" value="NagA"/>
    <property type="match status" value="1"/>
</dbReference>
<organism evidence="6">
    <name type="scientific">invertebrate metagenome</name>
    <dbReference type="NCBI Taxonomy" id="1711999"/>
    <lineage>
        <taxon>unclassified sequences</taxon>
        <taxon>metagenomes</taxon>
        <taxon>organismal metagenomes</taxon>
    </lineage>
</organism>
<dbReference type="InterPro" id="IPR003764">
    <property type="entry name" value="GlcNAc_6-P_deAcase"/>
</dbReference>
<dbReference type="InterPro" id="IPR006680">
    <property type="entry name" value="Amidohydro-rel"/>
</dbReference>
<evidence type="ECO:0000256" key="4">
    <source>
        <dbReference type="ARBA" id="ARBA00023277"/>
    </source>
</evidence>
<dbReference type="Pfam" id="PF01979">
    <property type="entry name" value="Amidohydro_1"/>
    <property type="match status" value="1"/>
</dbReference>
<keyword evidence="2" id="KW-0479">Metal-binding</keyword>
<dbReference type="PANTHER" id="PTHR11113:SF14">
    <property type="entry name" value="N-ACETYLGLUCOSAMINE-6-PHOSPHATE DEACETYLASE"/>
    <property type="match status" value="1"/>
</dbReference>
<dbReference type="PIRSF" id="PIRSF038994">
    <property type="entry name" value="NagA"/>
    <property type="match status" value="1"/>
</dbReference>
<evidence type="ECO:0000259" key="5">
    <source>
        <dbReference type="Pfam" id="PF01979"/>
    </source>
</evidence>
<protein>
    <submittedName>
        <fullName evidence="6">N-acetylglucosamine-6-phosphate deacetylase</fullName>
        <ecNumber evidence="6">3.5.1.25</ecNumber>
    </submittedName>
</protein>
<dbReference type="AlphaFoldDB" id="A0A2H9TAN4"/>
<evidence type="ECO:0000313" key="6">
    <source>
        <dbReference type="EMBL" id="PJE80178.1"/>
    </source>
</evidence>
<evidence type="ECO:0000256" key="1">
    <source>
        <dbReference type="ARBA" id="ARBA00010716"/>
    </source>
</evidence>
<dbReference type="NCBIfam" id="TIGR00221">
    <property type="entry name" value="nagA"/>
    <property type="match status" value="1"/>
</dbReference>
<dbReference type="GO" id="GO:0046872">
    <property type="term" value="F:metal ion binding"/>
    <property type="evidence" value="ECO:0007669"/>
    <property type="project" value="UniProtKB-KW"/>
</dbReference>
<keyword evidence="3 6" id="KW-0378">Hydrolase</keyword>
<dbReference type="Gene3D" id="2.30.40.10">
    <property type="entry name" value="Urease, subunit C, domain 1"/>
    <property type="match status" value="1"/>
</dbReference>
<sequence>MELHNNSFHLHAAEIFSEEGIIEDAWVEVADGIITKISKERGSLNVPVIDKSDYKLLPGFIDLHIHGCGDHDAMDDDPEAINDMSSLLAAKGITGFQPTTVTASWQENLAVMERLGNEVRQQQPGAQALGIYSEGIFFTEAHKGAHDSSLFLPPNKERLQQMIDASKGALSTVAVAAELPECEEIIPWLCRQGIHVSVGHTNATYEQTVHAIELGATAGVHIFNGMSGLHHRNPGCAGAILSNSHVLAEMIADGIHIHPAVLNIVATVKGAEKTALISDCSRAGMMPDGKFMLGPLEITVSNGIARTENGSLAGSTLSLNKAVHNMIHLAGINPLDAVHMASLSPAKHLGIDHKVGSIAVGKQADLVAMANDFSVDTTWVNGNKVYQNSDTAKAA</sequence>
<evidence type="ECO:0000256" key="3">
    <source>
        <dbReference type="ARBA" id="ARBA00022801"/>
    </source>
</evidence>
<keyword evidence="4" id="KW-0119">Carbohydrate metabolism</keyword>
<dbReference type="EC" id="3.5.1.25" evidence="6"/>
<dbReference type="GO" id="GO:0006046">
    <property type="term" value="P:N-acetylglucosamine catabolic process"/>
    <property type="evidence" value="ECO:0007669"/>
    <property type="project" value="TreeGrafter"/>
</dbReference>
<dbReference type="Gene3D" id="3.20.20.140">
    <property type="entry name" value="Metal-dependent hydrolases"/>
    <property type="match status" value="1"/>
</dbReference>
<comment type="caution">
    <text evidence="6">The sequence shown here is derived from an EMBL/GenBank/DDBJ whole genome shotgun (WGS) entry which is preliminary data.</text>
</comment>
<proteinExistence type="inferred from homology"/>
<reference evidence="6" key="1">
    <citation type="journal article" date="2017" name="Appl. Environ. Microbiol.">
        <title>Molecular characterization of an Endozoicomonas-like organism causing infection in king scallop Pecten maximus L.</title>
        <authorList>
            <person name="Cano I."/>
            <person name="van Aerle R."/>
            <person name="Ross S."/>
            <person name="Verner-Jeffreys D.W."/>
            <person name="Paley R.K."/>
            <person name="Rimmer G."/>
            <person name="Ryder D."/>
            <person name="Hooper P."/>
            <person name="Stone D."/>
            <person name="Feist S.W."/>
        </authorList>
    </citation>
    <scope>NUCLEOTIDE SEQUENCE</scope>
</reference>
<dbReference type="InterPro" id="IPR032466">
    <property type="entry name" value="Metal_Hydrolase"/>
</dbReference>
<feature type="domain" description="Amidohydrolase-related" evidence="5">
    <location>
        <begin position="56"/>
        <end position="385"/>
    </location>
</feature>
<dbReference type="PANTHER" id="PTHR11113">
    <property type="entry name" value="N-ACETYLGLUCOSAMINE-6-PHOSPHATE DEACETYLASE"/>
    <property type="match status" value="1"/>
</dbReference>
<dbReference type="SUPFAM" id="SSF51338">
    <property type="entry name" value="Composite domain of metallo-dependent hydrolases"/>
    <property type="match status" value="1"/>
</dbReference>